<evidence type="ECO:0000313" key="5">
    <source>
        <dbReference type="WBParaSite" id="ALUE_0002064301-mRNA-1"/>
    </source>
</evidence>
<proteinExistence type="predicted"/>
<dbReference type="GO" id="GO:0085020">
    <property type="term" value="P:protein K6-linked ubiquitination"/>
    <property type="evidence" value="ECO:0007669"/>
    <property type="project" value="TreeGrafter"/>
</dbReference>
<dbReference type="Proteomes" id="UP000036681">
    <property type="component" value="Unplaced"/>
</dbReference>
<dbReference type="PANTHER" id="PTHR24171">
    <property type="entry name" value="ANKYRIN REPEAT DOMAIN-CONTAINING PROTEIN 39-RELATED"/>
    <property type="match status" value="1"/>
</dbReference>
<dbReference type="GO" id="GO:0031436">
    <property type="term" value="C:BRCA1-BARD1 complex"/>
    <property type="evidence" value="ECO:0007669"/>
    <property type="project" value="TreeGrafter"/>
</dbReference>
<dbReference type="WBParaSite" id="ALUE_0002064301-mRNA-1">
    <property type="protein sequence ID" value="ALUE_0002064301-mRNA-1"/>
    <property type="gene ID" value="ALUE_0002064301"/>
</dbReference>
<feature type="repeat" description="ANK" evidence="3">
    <location>
        <begin position="165"/>
        <end position="197"/>
    </location>
</feature>
<dbReference type="GO" id="GO:0004842">
    <property type="term" value="F:ubiquitin-protein transferase activity"/>
    <property type="evidence" value="ECO:0007669"/>
    <property type="project" value="TreeGrafter"/>
</dbReference>
<dbReference type="Gene3D" id="1.25.40.20">
    <property type="entry name" value="Ankyrin repeat-containing domain"/>
    <property type="match status" value="2"/>
</dbReference>
<dbReference type="SMART" id="SM00248">
    <property type="entry name" value="ANK"/>
    <property type="match status" value="4"/>
</dbReference>
<organism evidence="4 5">
    <name type="scientific">Ascaris lumbricoides</name>
    <name type="common">Giant roundworm</name>
    <dbReference type="NCBI Taxonomy" id="6252"/>
    <lineage>
        <taxon>Eukaryota</taxon>
        <taxon>Metazoa</taxon>
        <taxon>Ecdysozoa</taxon>
        <taxon>Nematoda</taxon>
        <taxon>Chromadorea</taxon>
        <taxon>Rhabditida</taxon>
        <taxon>Spirurina</taxon>
        <taxon>Ascaridomorpha</taxon>
        <taxon>Ascaridoidea</taxon>
        <taxon>Ascarididae</taxon>
        <taxon>Ascaris</taxon>
    </lineage>
</organism>
<evidence type="ECO:0000256" key="3">
    <source>
        <dbReference type="PROSITE-ProRule" id="PRU00023"/>
    </source>
</evidence>
<sequence length="235" mass="25502">MSQCPTRFFLIPQLAKFLRISSSYEVQLLSNALFPPLLCHAASKGDVDLLENLRESGAILSATDYNGRSALHVAASAGHTNAVIYLLKHGVSVHSRDQWDENPLMSAIRSKNLACIKALRDAGAVPVGNPVDLGVELCLLASRGDVDALGAWIAAGVDINEKDYEGRTALHVAVCAGNEELVTYLLARGANPEAIHNASYTPIDEAKRRGFPSILNILKMKYDLPHVPIVRFTFE</sequence>
<protein>
    <submittedName>
        <fullName evidence="5">ANK_REP_REGION domain-containing protein</fullName>
    </submittedName>
</protein>
<keyword evidence="1" id="KW-0677">Repeat</keyword>
<evidence type="ECO:0000256" key="2">
    <source>
        <dbReference type="ARBA" id="ARBA00023043"/>
    </source>
</evidence>
<accession>A0A0M3IPG5</accession>
<keyword evidence="2 3" id="KW-0040">ANK repeat</keyword>
<dbReference type="InterPro" id="IPR036770">
    <property type="entry name" value="Ankyrin_rpt-contain_sf"/>
</dbReference>
<dbReference type="Pfam" id="PF12796">
    <property type="entry name" value="Ank_2"/>
    <property type="match status" value="1"/>
</dbReference>
<dbReference type="SUPFAM" id="SSF48403">
    <property type="entry name" value="Ankyrin repeat"/>
    <property type="match status" value="1"/>
</dbReference>
<dbReference type="PROSITE" id="PS50297">
    <property type="entry name" value="ANK_REP_REGION"/>
    <property type="match status" value="2"/>
</dbReference>
<evidence type="ECO:0000313" key="4">
    <source>
        <dbReference type="Proteomes" id="UP000036681"/>
    </source>
</evidence>
<dbReference type="PRINTS" id="PR01415">
    <property type="entry name" value="ANKYRIN"/>
</dbReference>
<dbReference type="InterPro" id="IPR002110">
    <property type="entry name" value="Ankyrin_rpt"/>
</dbReference>
<dbReference type="PROSITE" id="PS50088">
    <property type="entry name" value="ANK_REPEAT"/>
    <property type="match status" value="2"/>
</dbReference>
<dbReference type="Pfam" id="PF13637">
    <property type="entry name" value="Ank_4"/>
    <property type="match status" value="1"/>
</dbReference>
<name>A0A0M3IPG5_ASCLU</name>
<dbReference type="PANTHER" id="PTHR24171:SF8">
    <property type="entry name" value="BRCA1-ASSOCIATED RING DOMAIN PROTEIN 1"/>
    <property type="match status" value="1"/>
</dbReference>
<reference evidence="5" key="1">
    <citation type="submission" date="2017-02" db="UniProtKB">
        <authorList>
            <consortium name="WormBaseParasite"/>
        </authorList>
    </citation>
    <scope>IDENTIFICATION</scope>
</reference>
<dbReference type="AlphaFoldDB" id="A0A0M3IPG5"/>
<feature type="repeat" description="ANK" evidence="3">
    <location>
        <begin position="66"/>
        <end position="98"/>
    </location>
</feature>
<dbReference type="GO" id="GO:0070531">
    <property type="term" value="C:BRCA1-A complex"/>
    <property type="evidence" value="ECO:0007669"/>
    <property type="project" value="TreeGrafter"/>
</dbReference>
<keyword evidence="4" id="KW-1185">Reference proteome</keyword>
<evidence type="ECO:0000256" key="1">
    <source>
        <dbReference type="ARBA" id="ARBA00022737"/>
    </source>
</evidence>